<reference evidence="2 3" key="1">
    <citation type="submission" date="2019-02" db="EMBL/GenBank/DDBJ databases">
        <title>Pseudomonas spp from wheat grain.</title>
        <authorList>
            <person name="Cho G.-S."/>
            <person name="Franz C.M.A.P."/>
        </authorList>
    </citation>
    <scope>NUCLEOTIDE SEQUENCE [LARGE SCALE GENOMIC DNA]</scope>
    <source>
        <strain evidence="2 3">133NRW</strain>
    </source>
</reference>
<evidence type="ECO:0000259" key="1">
    <source>
        <dbReference type="Pfam" id="PF20178"/>
    </source>
</evidence>
<dbReference type="InterPro" id="IPR046673">
    <property type="entry name" value="ToxA_N"/>
</dbReference>
<sequence length="1842" mass="206015">MQPTIDAPLFSDATQRLQDCRSELLTLMAGIPTLRSTINLMLHEQLQLDGERVTLVFPATEQRGRSRIALTDACLYMQQHPALDTTHMPQASVVNLPPAHALAQYTVAMLLDELKVLDLEQSLDDQWLRYWRTQRAPHSPVTCYKRVIELYRIHIEASAERALAEGQVHTEVLDPVFSLLYPGPATAQAPTRYTEHVFLKPHGAHAIALSGAWVLSLDTEPPVSQLLYLPTQVPAWQAFSSRGAMERSVLDRQQALFGTTEVDPLARVEYKVNSNPLEMGITLWLKQLTEEQYQDAIRPLANVPLHDAFLALQHVDGLDAQRKTRSLFATMPAPPESADDTVITAHLPQFGLLHNGVDSHQRKALMQHHRHALENLLGSDTPTSERWQSFKQQLDALRVQQHAAETAARAMLNRAPLDLDALNRHYTALYQARVQGLRIEAHIQRTLAQISEDELHLIESALASPAPDVVALTLSVTRTGHSTPTRTELSGPLVWLPPRTASTPGPHDGVHIIYWPGSDGGLQRFDSRQALEESVFGIQPQDKQLALQFTTLTRNPFDHSLSSQQLAFEDQAARIRQAWPGDEHASQRAAALEKLRAQTLPGLLIPDNSAREAAYLLLIEQHNARLLAEQLPSWLGAQAVEKREALKTLLRAYVPALKRAQALLQRSLPPREVFVRRKIDARIRKDFAIQKGFTLQLEMPDSVEQRRDTIAGSAPGTPVKVIDVPSASRSKVSLDDLALRNLDADLSLRLGFVSVEVTADAAEERDTLKAGVTKRYLANLVTDLDLARQYEVRILEAFKAAPGESIHQKRYRRECLVEPWRLMLNIQGLLARMQNHISADALQLLQTAIDADTQAAWNAGGKRIRLLPAHLSAGGADTRQQSQITLSGITFIEEQNSGNTLLYLPDAPDERYLRSYASLEQARIALFELCRLDTMVQYVAGRAVQGDVQAHVQRIDHATVKGYDAMIQAGFPWPTTTTLATHQLDAHMGRLLEAHRKEARSNDDLAHEKYALQSGKVLNGIKIALSFIPFIGTAVSLADATTSLYQAVAAFRRGDTAHGIDQLASVFECLVYAAMDALAIAAAPNARGSAARQLNAAHQLKQGVGLSVWRALKSRQGATARQRFAGYEHPGILEAGSLQPVQTGPYRHTLRHTSGEHYILSEGRPFKVRFDATTHEMRLVAQGKYYSPAIALDQALQWDTYGALHGGHLTGYGGGSRRTRRGASRAQANVPAAVARQLHAAALEVNMQRLDLGQSLQNQARDFYGQVTTTTHHLKKFTSDYPDQSAIAPQKLVDSKNLDIALTRDIDNGKKMHASFETAKQQHVHIRDLDYAEELNRTAHIVADRLNHLIQNAKDRASVLIDRTIEITGQLNDSSHAPGVRQALTREIRQCRLDSLDELDTIERSMKDMGQWVKHITVRHTRTEISSYLNAWKHRFTDLRLASMRSSNLMQALTLRTDTITIDWLFQEVAVHQSRSRFDRALTTHMTLNEANISRVERNRVLHNCMNVYEELSRDLSAWNTSSPNHFDKSFLTRLQDDLERLIRKAQRAIKKPASEPKPTATHAIFETEDGQLLIGTEKPAGQQSPRQFIISDADGAPVEIWDKIGDGNTYRLNTLQSRPVTAPLPLPTDINGVVANAQARLRAADTFENHVRSYKTMEPVNLEHRLVTEAKELRSRADNVQRLAAEHPIIEQLRTRASALEQAGEGLRVQRSLESRTPTEGYLDYLISKGRVVIRKKGPRQKLRDKRPDGQDDYLQEYEVYDTGKQGPADKPIWYAHFHYDAQHSPFDGFSKAHLKRHDQQYLGMKWQAARAGAGAAFADTAIWRGNIDKSFARAHFQPLG</sequence>
<dbReference type="Proteomes" id="UP000293369">
    <property type="component" value="Unassembled WGS sequence"/>
</dbReference>
<dbReference type="EMBL" id="SGFE01000009">
    <property type="protein sequence ID" value="RZI32655.1"/>
    <property type="molecule type" value="Genomic_DNA"/>
</dbReference>
<name>A0A4Q7D1G5_9PSED</name>
<feature type="domain" description="Dermonecrotic toxin N-terminal" evidence="1">
    <location>
        <begin position="667"/>
        <end position="941"/>
    </location>
</feature>
<dbReference type="Pfam" id="PF20178">
    <property type="entry name" value="ToxA_N"/>
    <property type="match status" value="1"/>
</dbReference>
<comment type="caution">
    <text evidence="2">The sequence shown here is derived from an EMBL/GenBank/DDBJ whole genome shotgun (WGS) entry which is preliminary data.</text>
</comment>
<evidence type="ECO:0000313" key="3">
    <source>
        <dbReference type="Proteomes" id="UP000293369"/>
    </source>
</evidence>
<proteinExistence type="predicted"/>
<accession>A0A4Q7D1G5</accession>
<evidence type="ECO:0000313" key="2">
    <source>
        <dbReference type="EMBL" id="RZI32655.1"/>
    </source>
</evidence>
<gene>
    <name evidence="2" type="ORF">EUX57_06060</name>
</gene>
<protein>
    <recommendedName>
        <fullName evidence="1">Dermonecrotic toxin N-terminal domain-containing protein</fullName>
    </recommendedName>
</protein>
<organism evidence="2 3">
    <name type="scientific">Pseudomonas orientalis</name>
    <dbReference type="NCBI Taxonomy" id="76758"/>
    <lineage>
        <taxon>Bacteria</taxon>
        <taxon>Pseudomonadati</taxon>
        <taxon>Pseudomonadota</taxon>
        <taxon>Gammaproteobacteria</taxon>
        <taxon>Pseudomonadales</taxon>
        <taxon>Pseudomonadaceae</taxon>
        <taxon>Pseudomonas</taxon>
    </lineage>
</organism>